<accession>A0ABW2GIY8</accession>
<comment type="subcellular location">
    <subcellularLocation>
        <location evidence="6">Cell membrane</location>
        <topology evidence="6">Multi-pass membrane protein</topology>
    </subcellularLocation>
    <subcellularLocation>
        <location evidence="1">Membrane</location>
    </subcellularLocation>
</comment>
<keyword evidence="5 6" id="KW-0472">Membrane</keyword>
<keyword evidence="6" id="KW-1003">Cell membrane</keyword>
<comment type="caution">
    <text evidence="7">The sequence shown here is derived from an EMBL/GenBank/DDBJ whole genome shotgun (WGS) entry which is preliminary data.</text>
</comment>
<evidence type="ECO:0000256" key="5">
    <source>
        <dbReference type="ARBA" id="ARBA00023136"/>
    </source>
</evidence>
<keyword evidence="4 6" id="KW-1133">Transmembrane helix</keyword>
<dbReference type="InterPro" id="IPR002994">
    <property type="entry name" value="Surf1/Shy1"/>
</dbReference>
<keyword evidence="3 6" id="KW-0812">Transmembrane</keyword>
<dbReference type="Proteomes" id="UP001596413">
    <property type="component" value="Unassembled WGS sequence"/>
</dbReference>
<gene>
    <name evidence="7" type="ORF">ACFQLX_16275</name>
</gene>
<proteinExistence type="inferred from homology"/>
<keyword evidence="8" id="KW-1185">Reference proteome</keyword>
<feature type="transmembrane region" description="Helical" evidence="6">
    <location>
        <begin position="223"/>
        <end position="244"/>
    </location>
</feature>
<name>A0ABW2GIY8_9ACTN</name>
<evidence type="ECO:0000256" key="2">
    <source>
        <dbReference type="ARBA" id="ARBA00007165"/>
    </source>
</evidence>
<reference evidence="8" key="1">
    <citation type="journal article" date="2019" name="Int. J. Syst. Evol. Microbiol.">
        <title>The Global Catalogue of Microorganisms (GCM) 10K type strain sequencing project: providing services to taxonomists for standard genome sequencing and annotation.</title>
        <authorList>
            <consortium name="The Broad Institute Genomics Platform"/>
            <consortium name="The Broad Institute Genome Sequencing Center for Infectious Disease"/>
            <person name="Wu L."/>
            <person name="Ma J."/>
        </authorList>
    </citation>
    <scope>NUCLEOTIDE SEQUENCE [LARGE SCALE GENOMIC DNA]</scope>
    <source>
        <strain evidence="8">CGMCC 1.13681</strain>
    </source>
</reference>
<evidence type="ECO:0000313" key="8">
    <source>
        <dbReference type="Proteomes" id="UP001596413"/>
    </source>
</evidence>
<evidence type="ECO:0000256" key="3">
    <source>
        <dbReference type="ARBA" id="ARBA00022692"/>
    </source>
</evidence>
<protein>
    <recommendedName>
        <fullName evidence="6">SURF1-like protein</fullName>
    </recommendedName>
</protein>
<organism evidence="7 8">
    <name type="scientific">Streptomyces polyrhachis</name>
    <dbReference type="NCBI Taxonomy" id="1282885"/>
    <lineage>
        <taxon>Bacteria</taxon>
        <taxon>Bacillati</taxon>
        <taxon>Actinomycetota</taxon>
        <taxon>Actinomycetes</taxon>
        <taxon>Kitasatosporales</taxon>
        <taxon>Streptomycetaceae</taxon>
        <taxon>Streptomyces</taxon>
    </lineage>
</organism>
<dbReference type="PANTHER" id="PTHR23427:SF2">
    <property type="entry name" value="SURFEIT LOCUS PROTEIN 1"/>
    <property type="match status" value="1"/>
</dbReference>
<sequence>MYRFLLTRQWVILTLVAVLLVPAMIRLGFWQYHRHEARVARNELVARNLAAPPLPVQDLSRPGRGIPRADTWRTVSATGSYDPAHEVVVRQRTDADGKQGYFVVTPLRLAAGAGTVLVNRGWIPAGGDLTTFPEVPPAPTGELTVTGRLRADETTSASGIKERRGLPARQVMLIDSRDERATAGAAGPVLAGYVQLTATAPRPAGGQPQPVAAPDHDSIGVHLAYAVQWWLFAAGVPFGYWVLVRRERRERLARAAAGDGADAALAPPEPVTAD</sequence>
<evidence type="ECO:0000256" key="4">
    <source>
        <dbReference type="ARBA" id="ARBA00022989"/>
    </source>
</evidence>
<dbReference type="EMBL" id="JBHSZO010000024">
    <property type="protein sequence ID" value="MFC7219706.1"/>
    <property type="molecule type" value="Genomic_DNA"/>
</dbReference>
<evidence type="ECO:0000256" key="6">
    <source>
        <dbReference type="RuleBase" id="RU363076"/>
    </source>
</evidence>
<dbReference type="CDD" id="cd06662">
    <property type="entry name" value="SURF1"/>
    <property type="match status" value="1"/>
</dbReference>
<evidence type="ECO:0000256" key="1">
    <source>
        <dbReference type="ARBA" id="ARBA00004370"/>
    </source>
</evidence>
<dbReference type="Pfam" id="PF02104">
    <property type="entry name" value="SURF1"/>
    <property type="match status" value="1"/>
</dbReference>
<evidence type="ECO:0000313" key="7">
    <source>
        <dbReference type="EMBL" id="MFC7219706.1"/>
    </source>
</evidence>
<dbReference type="PANTHER" id="PTHR23427">
    <property type="entry name" value="SURFEIT LOCUS PROTEIN"/>
    <property type="match status" value="1"/>
</dbReference>
<comment type="similarity">
    <text evidence="2 6">Belongs to the SURF1 family.</text>
</comment>
<dbReference type="RefSeq" id="WP_386415690.1">
    <property type="nucleotide sequence ID" value="NZ_JBHSZO010000024.1"/>
</dbReference>
<dbReference type="PROSITE" id="PS50895">
    <property type="entry name" value="SURF1"/>
    <property type="match status" value="1"/>
</dbReference>
<feature type="transmembrane region" description="Helical" evidence="6">
    <location>
        <begin position="12"/>
        <end position="32"/>
    </location>
</feature>
<dbReference type="InterPro" id="IPR045214">
    <property type="entry name" value="Surf1/Surf4"/>
</dbReference>